<dbReference type="PANTHER" id="PTHR38167:SF1">
    <property type="entry name" value="C2H2-TYPE DOMAIN-CONTAINING PROTEIN"/>
    <property type="match status" value="1"/>
</dbReference>
<dbReference type="EMBL" id="QAPF01000029">
    <property type="protein sequence ID" value="TEA20655.1"/>
    <property type="molecule type" value="Genomic_DNA"/>
</dbReference>
<dbReference type="PANTHER" id="PTHR38167">
    <property type="entry name" value="C2H2-TYPE DOMAIN-CONTAINING PROTEIN"/>
    <property type="match status" value="1"/>
</dbReference>
<gene>
    <name evidence="2" type="ORF">C8034_v008101</name>
</gene>
<proteinExistence type="predicted"/>
<dbReference type="AlphaFoldDB" id="A0A4V3I400"/>
<keyword evidence="3" id="KW-1185">Reference proteome</keyword>
<feature type="region of interest" description="Disordered" evidence="1">
    <location>
        <begin position="148"/>
        <end position="213"/>
    </location>
</feature>
<accession>A0A4V3I400</accession>
<protein>
    <submittedName>
        <fullName evidence="2">Uncharacterized protein</fullName>
    </submittedName>
</protein>
<name>A0A4V3I400_9PEZI</name>
<organism evidence="2 3">
    <name type="scientific">Colletotrichum sidae</name>
    <dbReference type="NCBI Taxonomy" id="1347389"/>
    <lineage>
        <taxon>Eukaryota</taxon>
        <taxon>Fungi</taxon>
        <taxon>Dikarya</taxon>
        <taxon>Ascomycota</taxon>
        <taxon>Pezizomycotina</taxon>
        <taxon>Sordariomycetes</taxon>
        <taxon>Hypocreomycetidae</taxon>
        <taxon>Glomerellales</taxon>
        <taxon>Glomerellaceae</taxon>
        <taxon>Colletotrichum</taxon>
        <taxon>Colletotrichum orbiculare species complex</taxon>
    </lineage>
</organism>
<comment type="caution">
    <text evidence="2">The sequence shown here is derived from an EMBL/GenBank/DDBJ whole genome shotgun (WGS) entry which is preliminary data.</text>
</comment>
<evidence type="ECO:0000313" key="3">
    <source>
        <dbReference type="Proteomes" id="UP000295604"/>
    </source>
</evidence>
<evidence type="ECO:0000313" key="2">
    <source>
        <dbReference type="EMBL" id="TEA20655.1"/>
    </source>
</evidence>
<sequence>MSAQQQSAVSREVNQSNCQMDVIRDIPGDHARAIVMALCDDDMIRRRALELAMSLQSACQQSSGSEKLAVCVQCRSPFDLNKKSSDDGCWYHPGYFAVYYEDDFWAEDDFYPDQGIDTIESREAFPEGFQWTCCERVGVRKGCQRGYHEEDPTKARHGKSGFWAGQGEEGSPSSEDLDERDEEDATEGGGNDDDEPEVVIVGERPCSKRKAEEEAWATAKFRKGADGYGLGVVE</sequence>
<evidence type="ECO:0000256" key="1">
    <source>
        <dbReference type="SAM" id="MobiDB-lite"/>
    </source>
</evidence>
<dbReference type="Proteomes" id="UP000295604">
    <property type="component" value="Unassembled WGS sequence"/>
</dbReference>
<feature type="compositionally biased region" description="Acidic residues" evidence="1">
    <location>
        <begin position="175"/>
        <end position="197"/>
    </location>
</feature>
<reference evidence="2 3" key="1">
    <citation type="submission" date="2018-11" db="EMBL/GenBank/DDBJ databases">
        <title>Genome sequence and assembly of Colletotrichum sidae.</title>
        <authorList>
            <person name="Gan P."/>
            <person name="Shirasu K."/>
        </authorList>
    </citation>
    <scope>NUCLEOTIDE SEQUENCE [LARGE SCALE GENOMIC DNA]</scope>
    <source>
        <strain evidence="2 3">CBS 518.97</strain>
    </source>
</reference>